<dbReference type="EMBL" id="BRXU01000027">
    <property type="protein sequence ID" value="GLC59311.1"/>
    <property type="molecule type" value="Genomic_DNA"/>
</dbReference>
<feature type="compositionally biased region" description="Low complexity" evidence="1">
    <location>
        <begin position="58"/>
        <end position="72"/>
    </location>
</feature>
<organism evidence="2 3">
    <name type="scientific">Pleodorina starrii</name>
    <dbReference type="NCBI Taxonomy" id="330485"/>
    <lineage>
        <taxon>Eukaryota</taxon>
        <taxon>Viridiplantae</taxon>
        <taxon>Chlorophyta</taxon>
        <taxon>core chlorophytes</taxon>
        <taxon>Chlorophyceae</taxon>
        <taxon>CS clade</taxon>
        <taxon>Chlamydomonadales</taxon>
        <taxon>Volvocaceae</taxon>
        <taxon>Pleodorina</taxon>
    </lineage>
</organism>
<feature type="region of interest" description="Disordered" evidence="1">
    <location>
        <begin position="1009"/>
        <end position="1044"/>
    </location>
</feature>
<comment type="caution">
    <text evidence="2">The sequence shown here is derived from an EMBL/GenBank/DDBJ whole genome shotgun (WGS) entry which is preliminary data.</text>
</comment>
<feature type="compositionally biased region" description="Low complexity" evidence="1">
    <location>
        <begin position="349"/>
        <end position="358"/>
    </location>
</feature>
<feature type="compositionally biased region" description="Gly residues" evidence="1">
    <location>
        <begin position="268"/>
        <end position="278"/>
    </location>
</feature>
<feature type="compositionally biased region" description="Acidic residues" evidence="1">
    <location>
        <begin position="811"/>
        <end position="826"/>
    </location>
</feature>
<feature type="compositionally biased region" description="Low complexity" evidence="1">
    <location>
        <begin position="203"/>
        <end position="228"/>
    </location>
</feature>
<accession>A0A9W6F884</accession>
<keyword evidence="3" id="KW-1185">Reference proteome</keyword>
<evidence type="ECO:0000313" key="2">
    <source>
        <dbReference type="EMBL" id="GLC59311.1"/>
    </source>
</evidence>
<dbReference type="Proteomes" id="UP001165080">
    <property type="component" value="Unassembled WGS sequence"/>
</dbReference>
<reference evidence="2 3" key="1">
    <citation type="journal article" date="2023" name="Commun. Biol.">
        <title>Reorganization of the ancestral sex-determining regions during the evolution of trioecy in Pleodorina starrii.</title>
        <authorList>
            <person name="Takahashi K."/>
            <person name="Suzuki S."/>
            <person name="Kawai-Toyooka H."/>
            <person name="Yamamoto K."/>
            <person name="Hamaji T."/>
            <person name="Ootsuki R."/>
            <person name="Yamaguchi H."/>
            <person name="Kawachi M."/>
            <person name="Higashiyama T."/>
            <person name="Nozaki H."/>
        </authorList>
    </citation>
    <scope>NUCLEOTIDE SEQUENCE [LARGE SCALE GENOMIC DNA]</scope>
    <source>
        <strain evidence="2 3">NIES-4479</strain>
    </source>
</reference>
<feature type="region of interest" description="Disordered" evidence="1">
    <location>
        <begin position="728"/>
        <end position="748"/>
    </location>
</feature>
<feature type="compositionally biased region" description="Low complexity" evidence="1">
    <location>
        <begin position="444"/>
        <end position="465"/>
    </location>
</feature>
<feature type="compositionally biased region" description="Low complexity" evidence="1">
    <location>
        <begin position="297"/>
        <end position="340"/>
    </location>
</feature>
<proteinExistence type="predicted"/>
<feature type="compositionally biased region" description="Basic and acidic residues" evidence="1">
    <location>
        <begin position="639"/>
        <end position="655"/>
    </location>
</feature>
<protein>
    <submittedName>
        <fullName evidence="2">Uncharacterized protein</fullName>
    </submittedName>
</protein>
<feature type="compositionally biased region" description="Low complexity" evidence="1">
    <location>
        <begin position="369"/>
        <end position="379"/>
    </location>
</feature>
<feature type="region of interest" description="Disordered" evidence="1">
    <location>
        <begin position="770"/>
        <end position="826"/>
    </location>
</feature>
<feature type="region of interest" description="Disordered" evidence="1">
    <location>
        <begin position="639"/>
        <end position="711"/>
    </location>
</feature>
<feature type="compositionally biased region" description="Basic and acidic residues" evidence="1">
    <location>
        <begin position="675"/>
        <end position="694"/>
    </location>
</feature>
<feature type="region of interest" description="Disordered" evidence="1">
    <location>
        <begin position="178"/>
        <end position="486"/>
    </location>
</feature>
<feature type="region of interest" description="Disordered" evidence="1">
    <location>
        <begin position="1699"/>
        <end position="1721"/>
    </location>
</feature>
<sequence length="1741" mass="175491">MKHCINRSGGCLAPGCQCKVRKGVWKPGPSTLLSSAGRKVGVAAVTNGRVPPAPPAPQQQQQQPPHAAAATAPDPVGMAAATQLLETISRAPSVRQLRDVLQQAQAQGCLTTAHSLAAVMQLGALATAAPTPGGSEEARQLGAQLVRGLQGQAHSLPPALRAHTERAVAQLGLSTSQQLEMERTESSQTHPGPSGPEARPRPAGDGSPLGPAAAAAAAGTAAAQPSRSGRGGRGGGGGGGGGGRGRVGGAADAGVATAGDGGDRAGRGRGGGWAGAPGRGASAGPSLEPAGTPPSPQQQQQQQNRRQQKQQPQQLQQQGQQQQGQPKQQGQKQQRQQQRRSTAEPDVGSPARAAFPPASTSPPPPPQQQQPSPQTAPQPVVSARQPGTTLATGRPTDSAAPGAETATVTTTVAAAAPPASAAASPPPSMPPPPPNPAPSPTSEPAPAAQQPTTPPTSTSTPSLPANDRPHASVSPSGGSGEALVGASSASIEEQAFQEALLAGWAAWRSMEQAAEAGGGGGAATANAVVQQRDALEAALQCRPPSKMSLSDVAEVIHLMLTLRLMPQYEWLCAARGRLRDEMTAVEEAAASSARAARGRAARWAALTAAYGDTWAVLEDLRQVYEATEELMAMCPEADGRKDAAEPEGGPAEREAAAGAATPDADVPLPPPKALRLHEQVTQGEERQQEQRGEATEGLQHPAASAAVGGGSAAPEPVVVMVAAGSGVEAAPGRRNGEDGGGSGLSAQASAPVATPAAVAAAAAEVQSAMAVDVQPSTPPPQQQQQQPRVAQPEQPLAADEGSGPRAADAAAEPDESELPCDEDDDPAAALGRLQALLRQARGAKELEPTAATGAAAASTAAAAQAAVADLASLLAEAVQEEAAASRAAMLAVGSAAAADPSTVAAGAAAAVGVGGEERLPALTAAQVGALVAAARVAAAPTPLPPQLLAAAARLLAASSRSGSASAAATCEQVAPVVAACVAAGYVMPSYLLGQLAGLAFPSELPDAAETATKAPATPSSSLPSATTATMAAAGGQQRQQQRAASTDFVRVRALHECGAALGRLGCRLNSRHFGEWVDAVARRPAALTPPQLAGLLATCTERGFTVRPAGAAAALVAAATRPARLRQLTAPEAAAVARFAARQGLKLNDGGSAAAASALLQHLAPRLPELGSDELAALLPELHAAGALRGGGGAAAAAVAAEAAWLDEHSVVLLPHAEALDVESALALLRCYDQLDYSPRALLLLGISLALETRLAAAPLPSLLAALHLLLCRLGLAPNEGLAAAIQERLVPRLMLAAAAKPPPQLPTAAADGAAAAGGLTVRQRLAALDVLAAARVRPHPAQLAALLEVELLPAAAAAGGGGGGEGRRRMALAALSGDELVRLLWRCVAFRALPSWRFIGEWMEAFAAAAAGGGGGSGGGAAAAAAGAAAAVSPGALARVGWSLAQMGIQPEPGWLAVYRTALSGPVLGELDAEALSLVGHSALLLRSRPPGEWLEALLRAALGRMQQEEEERKEGGRGLDAASAARLLHFAAASEVEVSRDWMQSFFLHTQRLIDVEVEAKGRATSTAAVTTPTPASPDQIALMLRALAQLGFRPPHAWLTAALERLRIGAAILTPACFPVALASLTRLCPDVVSEPQALGPDGVVGVLVRDAYHKRAEFTSVELRWLFESLAAYPDYELPPVALAGLMEALQRRTALEEAKDEGEEAEGDGGGGGDVAVALGDAVSEEWLRWDGALGG</sequence>
<evidence type="ECO:0000313" key="3">
    <source>
        <dbReference type="Proteomes" id="UP001165080"/>
    </source>
</evidence>
<feature type="region of interest" description="Disordered" evidence="1">
    <location>
        <begin position="46"/>
        <end position="72"/>
    </location>
</feature>
<feature type="compositionally biased region" description="Pro residues" evidence="1">
    <location>
        <begin position="359"/>
        <end position="368"/>
    </location>
</feature>
<gene>
    <name evidence="2" type="primary">PLEST008131</name>
    <name evidence="2" type="ORF">PLESTB_001473000</name>
</gene>
<feature type="compositionally biased region" description="Low complexity" evidence="1">
    <location>
        <begin position="249"/>
        <end position="258"/>
    </location>
</feature>
<feature type="compositionally biased region" description="Gly residues" evidence="1">
    <location>
        <begin position="229"/>
        <end position="248"/>
    </location>
</feature>
<feature type="compositionally biased region" description="Low complexity" evidence="1">
    <location>
        <begin position="695"/>
        <end position="711"/>
    </location>
</feature>
<dbReference type="OrthoDB" id="550860at2759"/>
<feature type="compositionally biased region" description="Low complexity" evidence="1">
    <location>
        <begin position="399"/>
        <end position="423"/>
    </location>
</feature>
<name>A0A9W6F884_9CHLO</name>
<feature type="compositionally biased region" description="Low complexity" evidence="1">
    <location>
        <begin position="782"/>
        <end position="810"/>
    </location>
</feature>
<feature type="compositionally biased region" description="Acidic residues" evidence="1">
    <location>
        <begin position="1703"/>
        <end position="1712"/>
    </location>
</feature>
<feature type="compositionally biased region" description="Low complexity" evidence="1">
    <location>
        <begin position="656"/>
        <end position="665"/>
    </location>
</feature>
<feature type="compositionally biased region" description="Pro residues" evidence="1">
    <location>
        <begin position="424"/>
        <end position="443"/>
    </location>
</feature>
<evidence type="ECO:0000256" key="1">
    <source>
        <dbReference type="SAM" id="MobiDB-lite"/>
    </source>
</evidence>